<keyword evidence="1" id="KW-0808">Transferase</keyword>
<evidence type="ECO:0000256" key="2">
    <source>
        <dbReference type="ARBA" id="ARBA00023315"/>
    </source>
</evidence>
<dbReference type="Pfam" id="PF01796">
    <property type="entry name" value="OB_ChsH2_C"/>
    <property type="match status" value="1"/>
</dbReference>
<evidence type="ECO:0000313" key="6">
    <source>
        <dbReference type="Proteomes" id="UP000276254"/>
    </source>
</evidence>
<sequence>MTGILAYGAYVPRLRLQRSVVAAAHAWFNPALKGLGKGERAMANWDEDVITMAVEASRDCLTGLDRAVIESVSLASTSAPNADRQNAGIVKEALNLADTTGSFDLSGGQRAGTSSLIQALAAGPRQVTLCVASERRKSKAGSEAELNNGDAAAALLVGSGDVVARFMGSHSVSVDFVDHFRAANKEFDYTWESRWIRDEGYAKIISGAVKQALDKFQLNPAEIDHLIVPITLRGVADGIAKKVGIRPEAVCGTLAGTVGEAGAAHASLMLVAALEVAKPGERILVTGFGQGCDIIILEVTEAIAKLPPRKATSGWLARRQPETNYLKYLSFNGLLDMDKGMRGEADFKQPLTALYRNRKTVLGLVGGRCTKTGTVQFPKTDISVNPNDPTIGTQEDYPLADRAARILTYTADNLTYSPDPPAYYGMIEFEEGGRMMAEFTDADPESVEVGRNVDLVFRIKSVDDLRGFTKYFWKAVPVKQL</sequence>
<accession>A0A494TI33</accession>
<dbReference type="InterPro" id="IPR012340">
    <property type="entry name" value="NA-bd_OB-fold"/>
</dbReference>
<gene>
    <name evidence="5" type="ORF">D3Y57_02230</name>
</gene>
<dbReference type="SUPFAM" id="SSF53901">
    <property type="entry name" value="Thiolase-like"/>
    <property type="match status" value="2"/>
</dbReference>
<dbReference type="Gene3D" id="3.40.47.10">
    <property type="match status" value="2"/>
</dbReference>
<keyword evidence="6" id="KW-1185">Reference proteome</keyword>
<dbReference type="KEGG" id="spha:D3Y57_02230"/>
<dbReference type="CDD" id="cd00827">
    <property type="entry name" value="init_cond_enzymes"/>
    <property type="match status" value="1"/>
</dbReference>
<dbReference type="GO" id="GO:0016746">
    <property type="term" value="F:acyltransferase activity"/>
    <property type="evidence" value="ECO:0007669"/>
    <property type="project" value="UniProtKB-KW"/>
</dbReference>
<evidence type="ECO:0000259" key="3">
    <source>
        <dbReference type="Pfam" id="PF01796"/>
    </source>
</evidence>
<dbReference type="GO" id="GO:0044550">
    <property type="term" value="P:secondary metabolite biosynthetic process"/>
    <property type="evidence" value="ECO:0007669"/>
    <property type="project" value="TreeGrafter"/>
</dbReference>
<dbReference type="Proteomes" id="UP000276254">
    <property type="component" value="Plasmid unnamed1"/>
</dbReference>
<feature type="domain" description="ChsH2 C-terminal OB-fold" evidence="3">
    <location>
        <begin position="402"/>
        <end position="458"/>
    </location>
</feature>
<dbReference type="EMBL" id="CP032828">
    <property type="protein sequence ID" value="AYJ85451.1"/>
    <property type="molecule type" value="Genomic_DNA"/>
</dbReference>
<dbReference type="RefSeq" id="WP_121152073.1">
    <property type="nucleotide sequence ID" value="NZ_CP032828.1"/>
</dbReference>
<keyword evidence="5" id="KW-0614">Plasmid</keyword>
<reference evidence="5 6" key="1">
    <citation type="submission" date="2018-09" db="EMBL/GenBank/DDBJ databases">
        <title>Sphingomonas peninsula sp. nov., isolated from fildes peninsula, Antarctic soil.</title>
        <authorList>
            <person name="Yingchao G."/>
        </authorList>
    </citation>
    <scope>NUCLEOTIDE SEQUENCE [LARGE SCALE GENOMIC DNA]</scope>
    <source>
        <strain evidence="5 6">YZ-8</strain>
        <plasmid evidence="5 6">unnamed1</plasmid>
    </source>
</reference>
<dbReference type="Pfam" id="PF08541">
    <property type="entry name" value="ACP_syn_III_C"/>
    <property type="match status" value="1"/>
</dbReference>
<protein>
    <submittedName>
        <fullName evidence="5">Hydroxymethylglutaryl-CoA synthase family protein</fullName>
    </submittedName>
</protein>
<evidence type="ECO:0000313" key="5">
    <source>
        <dbReference type="EMBL" id="AYJ85451.1"/>
    </source>
</evidence>
<dbReference type="InterPro" id="IPR013747">
    <property type="entry name" value="ACP_syn_III_C"/>
</dbReference>
<proteinExistence type="predicted"/>
<evidence type="ECO:0000259" key="4">
    <source>
        <dbReference type="Pfam" id="PF08541"/>
    </source>
</evidence>
<organism evidence="5 6">
    <name type="scientific">Sphingomonas paeninsulae</name>
    <dbReference type="NCBI Taxonomy" id="2319844"/>
    <lineage>
        <taxon>Bacteria</taxon>
        <taxon>Pseudomonadati</taxon>
        <taxon>Pseudomonadota</taxon>
        <taxon>Alphaproteobacteria</taxon>
        <taxon>Sphingomonadales</taxon>
        <taxon>Sphingomonadaceae</taxon>
        <taxon>Sphingomonas</taxon>
    </lineage>
</organism>
<dbReference type="InterPro" id="IPR002878">
    <property type="entry name" value="ChsH2_C"/>
</dbReference>
<evidence type="ECO:0000256" key="1">
    <source>
        <dbReference type="ARBA" id="ARBA00022679"/>
    </source>
</evidence>
<geneLocation type="plasmid" evidence="5">
    <name>unnamed1</name>
</geneLocation>
<dbReference type="OrthoDB" id="8771453at2"/>
<dbReference type="InterPro" id="IPR016039">
    <property type="entry name" value="Thiolase-like"/>
</dbReference>
<dbReference type="AlphaFoldDB" id="A0A494TI33"/>
<feature type="domain" description="Beta-ketoacyl-[acyl-carrier-protein] synthase III C-terminal" evidence="4">
    <location>
        <begin position="213"/>
        <end position="292"/>
    </location>
</feature>
<keyword evidence="2" id="KW-0012">Acyltransferase</keyword>
<dbReference type="PANTHER" id="PTHR34069">
    <property type="entry name" value="3-OXOACYL-[ACYL-CARRIER-PROTEIN] SYNTHASE 3"/>
    <property type="match status" value="1"/>
</dbReference>
<dbReference type="PANTHER" id="PTHR34069:SF2">
    <property type="entry name" value="BETA-KETOACYL-[ACYL-CARRIER-PROTEIN] SYNTHASE III"/>
    <property type="match status" value="1"/>
</dbReference>
<name>A0A494TI33_SPHPE</name>
<dbReference type="SUPFAM" id="SSF50249">
    <property type="entry name" value="Nucleic acid-binding proteins"/>
    <property type="match status" value="1"/>
</dbReference>